<protein>
    <recommendedName>
        <fullName evidence="4">Outer membrane protein with beta-barrel domain</fullName>
    </recommendedName>
</protein>
<sequence>MKQTLLIIAALLCMTGSHVSAQDIGKPWSMQIGAGYSETDNVPGSFTYGFYLGHRIGSILEVGISMYNATRQSSRDTYSYASNENEGTLNVTVTPDNNETWTFFDSGSANCYMAVVGFSPMRMLFHNSDHDLVIAAQVGLSNKHNIRFAYLNQESNVNIYTNSMTRLGYGARVAYQYYLSKTIGAGATAIYDNGNKMLTAMATLTARF</sequence>
<dbReference type="RefSeq" id="WP_116678371.1">
    <property type="nucleotide sequence ID" value="NZ_JBGXZY010000035.1"/>
</dbReference>
<feature type="chain" id="PRO_5015607027" description="Outer membrane protein with beta-barrel domain" evidence="1">
    <location>
        <begin position="22"/>
        <end position="208"/>
    </location>
</feature>
<gene>
    <name evidence="2" type="ORF">C7382_101117</name>
</gene>
<organism evidence="2 3">
    <name type="scientific">Porphyromonas loveana</name>
    <dbReference type="NCBI Taxonomy" id="1884669"/>
    <lineage>
        <taxon>Bacteria</taxon>
        <taxon>Pseudomonadati</taxon>
        <taxon>Bacteroidota</taxon>
        <taxon>Bacteroidia</taxon>
        <taxon>Bacteroidales</taxon>
        <taxon>Porphyromonadaceae</taxon>
        <taxon>Porphyromonas</taxon>
    </lineage>
</organism>
<comment type="caution">
    <text evidence="2">The sequence shown here is derived from an EMBL/GenBank/DDBJ whole genome shotgun (WGS) entry which is preliminary data.</text>
</comment>
<proteinExistence type="predicted"/>
<accession>A0A2U1FSQ5</accession>
<evidence type="ECO:0000313" key="2">
    <source>
        <dbReference type="EMBL" id="PVZ15186.1"/>
    </source>
</evidence>
<name>A0A2U1FSQ5_9PORP</name>
<feature type="signal peptide" evidence="1">
    <location>
        <begin position="1"/>
        <end position="21"/>
    </location>
</feature>
<dbReference type="GeneID" id="94549820"/>
<keyword evidence="3" id="KW-1185">Reference proteome</keyword>
<evidence type="ECO:0000256" key="1">
    <source>
        <dbReference type="SAM" id="SignalP"/>
    </source>
</evidence>
<evidence type="ECO:0008006" key="4">
    <source>
        <dbReference type="Google" id="ProtNLM"/>
    </source>
</evidence>
<reference evidence="2 3" key="1">
    <citation type="submission" date="2018-04" db="EMBL/GenBank/DDBJ databases">
        <title>Genomic Encyclopedia of Type Strains, Phase IV (KMG-IV): sequencing the most valuable type-strain genomes for metagenomic binning, comparative biology and taxonomic classification.</title>
        <authorList>
            <person name="Goeker M."/>
        </authorList>
    </citation>
    <scope>NUCLEOTIDE SEQUENCE [LARGE SCALE GENOMIC DNA]</scope>
    <source>
        <strain evidence="2 3">DSM 28520</strain>
    </source>
</reference>
<keyword evidence="1" id="KW-0732">Signal</keyword>
<dbReference type="AlphaFoldDB" id="A0A2U1FSQ5"/>
<evidence type="ECO:0000313" key="3">
    <source>
        <dbReference type="Proteomes" id="UP000245462"/>
    </source>
</evidence>
<dbReference type="OrthoDB" id="1012798at2"/>
<dbReference type="EMBL" id="QEKY01000001">
    <property type="protein sequence ID" value="PVZ15186.1"/>
    <property type="molecule type" value="Genomic_DNA"/>
</dbReference>
<dbReference type="Proteomes" id="UP000245462">
    <property type="component" value="Unassembled WGS sequence"/>
</dbReference>